<proteinExistence type="predicted"/>
<dbReference type="InterPro" id="IPR045596">
    <property type="entry name" value="DUF6459"/>
</dbReference>
<organism evidence="1 2">
    <name type="scientific">Catellatospora citrea</name>
    <dbReference type="NCBI Taxonomy" id="53366"/>
    <lineage>
        <taxon>Bacteria</taxon>
        <taxon>Bacillati</taxon>
        <taxon>Actinomycetota</taxon>
        <taxon>Actinomycetes</taxon>
        <taxon>Micromonosporales</taxon>
        <taxon>Micromonosporaceae</taxon>
        <taxon>Catellatospora</taxon>
    </lineage>
</organism>
<dbReference type="Pfam" id="PF20060">
    <property type="entry name" value="DUF6459"/>
    <property type="match status" value="1"/>
</dbReference>
<dbReference type="EMBL" id="BONH01000015">
    <property type="protein sequence ID" value="GIF98359.1"/>
    <property type="molecule type" value="Genomic_DNA"/>
</dbReference>
<comment type="caution">
    <text evidence="1">The sequence shown here is derived from an EMBL/GenBank/DDBJ whole genome shotgun (WGS) entry which is preliminary data.</text>
</comment>
<keyword evidence="2" id="KW-1185">Reference proteome</keyword>
<accession>A0A8J3KM31</accession>
<reference evidence="1 2" key="1">
    <citation type="submission" date="2021-01" db="EMBL/GenBank/DDBJ databases">
        <title>Whole genome shotgun sequence of Catellatospora citrea NBRC 14495.</title>
        <authorList>
            <person name="Komaki H."/>
            <person name="Tamura T."/>
        </authorList>
    </citation>
    <scope>NUCLEOTIDE SEQUENCE [LARGE SCALE GENOMIC DNA]</scope>
    <source>
        <strain evidence="1 2">NBRC 14495</strain>
    </source>
</reference>
<evidence type="ECO:0000313" key="1">
    <source>
        <dbReference type="EMBL" id="GIF98359.1"/>
    </source>
</evidence>
<evidence type="ECO:0000313" key="2">
    <source>
        <dbReference type="Proteomes" id="UP000659904"/>
    </source>
</evidence>
<name>A0A8J3KM31_9ACTN</name>
<protein>
    <submittedName>
        <fullName evidence="1">Uncharacterized protein</fullName>
    </submittedName>
</protein>
<dbReference type="AlphaFoldDB" id="A0A8J3KM31"/>
<dbReference type="Proteomes" id="UP000659904">
    <property type="component" value="Unassembled WGS sequence"/>
</dbReference>
<dbReference type="RefSeq" id="WP_120316855.1">
    <property type="nucleotide sequence ID" value="NZ_BONH01000015.1"/>
</dbReference>
<gene>
    <name evidence="1" type="ORF">Cci01nite_34530</name>
</gene>
<sequence length="168" mass="18672">MTALAVAAGSVRIHRAPPLDPPFDDELRPTTYRPVRPEPREIIPPEAVAGASPECHTAALRFLNLCLELFNGFRSPGQLRPLLRVTEANDVLDELARGLRRLAALRQAVPAGTPRRPVRRRQLRTCEPRPGVAEVAAVLSDGRSTWSLAYRLERDTTNWRCTALLVLL</sequence>